<evidence type="ECO:0000313" key="2">
    <source>
        <dbReference type="Proteomes" id="UP000230447"/>
    </source>
</evidence>
<name>A0A2G9ZG47_9BACT</name>
<dbReference type="Proteomes" id="UP000230447">
    <property type="component" value="Unassembled WGS sequence"/>
</dbReference>
<proteinExistence type="predicted"/>
<accession>A0A2G9ZG47</accession>
<sequence>MTVYNFQDIGYFFENGEVMLNVNITDAFPPKRNLSNQEVWFALMVFVAIQQEIDSTVCSNFLQRKTTALNQGA</sequence>
<dbReference type="AlphaFoldDB" id="A0A2G9ZG47"/>
<dbReference type="EMBL" id="PCSB01000004">
    <property type="protein sequence ID" value="PIP32071.1"/>
    <property type="molecule type" value="Genomic_DNA"/>
</dbReference>
<protein>
    <submittedName>
        <fullName evidence="1">Uncharacterized protein</fullName>
    </submittedName>
</protein>
<reference evidence="1 2" key="1">
    <citation type="submission" date="2017-09" db="EMBL/GenBank/DDBJ databases">
        <title>Depth-based differentiation of microbial function through sediment-hosted aquifers and enrichment of novel symbionts in the deep terrestrial subsurface.</title>
        <authorList>
            <person name="Probst A.J."/>
            <person name="Ladd B."/>
            <person name="Jarett J.K."/>
            <person name="Geller-Mcgrath D.E."/>
            <person name="Sieber C.M."/>
            <person name="Emerson J.B."/>
            <person name="Anantharaman K."/>
            <person name="Thomas B.C."/>
            <person name="Malmstrom R."/>
            <person name="Stieglmeier M."/>
            <person name="Klingl A."/>
            <person name="Woyke T."/>
            <person name="Ryan C.M."/>
            <person name="Banfield J.F."/>
        </authorList>
    </citation>
    <scope>NUCLEOTIDE SEQUENCE [LARGE SCALE GENOMIC DNA]</scope>
    <source>
        <strain evidence="1">CG23_combo_of_CG06-09_8_20_14_all_37_87_8</strain>
    </source>
</reference>
<evidence type="ECO:0000313" key="1">
    <source>
        <dbReference type="EMBL" id="PIP32071.1"/>
    </source>
</evidence>
<organism evidence="1 2">
    <name type="scientific">bacterium (Candidatus Gribaldobacteria) CG23_combo_of_CG06-09_8_20_14_all_37_87_8</name>
    <dbReference type="NCBI Taxonomy" id="2014278"/>
    <lineage>
        <taxon>Bacteria</taxon>
        <taxon>Candidatus Gribaldobacteria</taxon>
    </lineage>
</organism>
<comment type="caution">
    <text evidence="1">The sequence shown here is derived from an EMBL/GenBank/DDBJ whole genome shotgun (WGS) entry which is preliminary data.</text>
</comment>
<gene>
    <name evidence="1" type="ORF">COX24_00140</name>
</gene>